<dbReference type="EMBL" id="JNBY01000035">
    <property type="protein sequence ID" value="KDN87416.1"/>
    <property type="molecule type" value="Genomic_DNA"/>
</dbReference>
<evidence type="ECO:0000313" key="7">
    <source>
        <dbReference type="Proteomes" id="UP000027178"/>
    </source>
</evidence>
<evidence type="ECO:0000313" key="6">
    <source>
        <dbReference type="EMBL" id="KDN87416.1"/>
    </source>
</evidence>
<dbReference type="InterPro" id="IPR053726">
    <property type="entry name" value="Bacterial_Lectin_Domain_sf"/>
</dbReference>
<keyword evidence="2" id="KW-0430">Lectin</keyword>
<proteinExistence type="inferred from homology"/>
<evidence type="ECO:0000256" key="1">
    <source>
        <dbReference type="ARBA" id="ARBA00008512"/>
    </source>
</evidence>
<dbReference type="Gene3D" id="2.40.128.450">
    <property type="match status" value="1"/>
</dbReference>
<dbReference type="Proteomes" id="UP000027178">
    <property type="component" value="Unassembled WGS sequence"/>
</dbReference>
<evidence type="ECO:0000256" key="3">
    <source>
        <dbReference type="ARBA" id="ARBA00022737"/>
    </source>
</evidence>
<dbReference type="OrthoDB" id="3479129at2"/>
<dbReference type="AlphaFoldDB" id="A0A066ZAS3"/>
<dbReference type="GO" id="GO:0030246">
    <property type="term" value="F:carbohydrate binding"/>
    <property type="evidence" value="ECO:0007669"/>
    <property type="project" value="UniProtKB-KW"/>
</dbReference>
<dbReference type="InterPro" id="IPR040964">
    <property type="entry name" value="SBD"/>
</dbReference>
<gene>
    <name evidence="6" type="ORF">KCH_07880</name>
</gene>
<dbReference type="HOGENOM" id="CLU_2523142_0_0_11"/>
<dbReference type="PATRIC" id="fig|1348663.4.peg.750"/>
<comment type="similarity">
    <text evidence="1">Belongs to the bacterial lectin family.</text>
</comment>
<dbReference type="RefSeq" id="WP_035858921.1">
    <property type="nucleotide sequence ID" value="NZ_KK853997.1"/>
</dbReference>
<comment type="caution">
    <text evidence="6">The sequence shown here is derived from an EMBL/GenBank/DDBJ whole genome shotgun (WGS) entry which is preliminary data.</text>
</comment>
<feature type="region of interest" description="Disordered" evidence="4">
    <location>
        <begin position="1"/>
        <end position="48"/>
    </location>
</feature>
<accession>A0A066ZAS3</accession>
<dbReference type="Pfam" id="PF17882">
    <property type="entry name" value="SBD"/>
    <property type="match status" value="1"/>
</dbReference>
<feature type="region of interest" description="Disordered" evidence="4">
    <location>
        <begin position="64"/>
        <end position="84"/>
    </location>
</feature>
<name>A0A066ZAS3_9ACTN</name>
<evidence type="ECO:0000256" key="4">
    <source>
        <dbReference type="SAM" id="MobiDB-lite"/>
    </source>
</evidence>
<keyword evidence="7" id="KW-1185">Reference proteome</keyword>
<feature type="domain" description="OAA-family lectin sugar binding" evidence="5">
    <location>
        <begin position="2"/>
        <end position="82"/>
    </location>
</feature>
<organism evidence="6 7">
    <name type="scientific">Kitasatospora cheerisanensis KCTC 2395</name>
    <dbReference type="NCBI Taxonomy" id="1348663"/>
    <lineage>
        <taxon>Bacteria</taxon>
        <taxon>Bacillati</taxon>
        <taxon>Actinomycetota</taxon>
        <taxon>Actinomycetes</taxon>
        <taxon>Kitasatosporales</taxon>
        <taxon>Streptomycetaceae</taxon>
        <taxon>Kitasatospora</taxon>
    </lineage>
</organism>
<keyword evidence="3" id="KW-0677">Repeat</keyword>
<evidence type="ECO:0000259" key="5">
    <source>
        <dbReference type="Pfam" id="PF17882"/>
    </source>
</evidence>
<evidence type="ECO:0000256" key="2">
    <source>
        <dbReference type="ARBA" id="ARBA00022734"/>
    </source>
</evidence>
<protein>
    <recommendedName>
        <fullName evidence="5">OAA-family lectin sugar binding domain-containing protein</fullName>
    </recommendedName>
</protein>
<sequence>MATYNTEIQTGGGGWQDDAPLNTSIANRDGVVPGNGAPGTGTTVTWSGEAGNGTVTFFDNGSNFQGTAQFPGEGPVGYRGTLAD</sequence>
<reference evidence="6 7" key="1">
    <citation type="submission" date="2014-05" db="EMBL/GenBank/DDBJ databases">
        <title>Draft Genome Sequence of Kitasatospora cheerisanensis KCTC 2395.</title>
        <authorList>
            <person name="Nam D.H."/>
        </authorList>
    </citation>
    <scope>NUCLEOTIDE SEQUENCE [LARGE SCALE GENOMIC DNA]</scope>
    <source>
        <strain evidence="6 7">KCTC 2395</strain>
    </source>
</reference>
<dbReference type="eggNOG" id="ENOG5030HZ4">
    <property type="taxonomic scope" value="Bacteria"/>
</dbReference>